<evidence type="ECO:0000256" key="1">
    <source>
        <dbReference type="ARBA" id="ARBA00004651"/>
    </source>
</evidence>
<evidence type="ECO:0000256" key="3">
    <source>
        <dbReference type="ARBA" id="ARBA00022448"/>
    </source>
</evidence>
<comment type="caution">
    <text evidence="9">The sequence shown here is derived from an EMBL/GenBank/DDBJ whole genome shotgun (WGS) entry which is preliminary data.</text>
</comment>
<dbReference type="PATRIC" id="fig|1230338.3.peg.746"/>
<dbReference type="InterPro" id="IPR052017">
    <property type="entry name" value="TSUP"/>
</dbReference>
<comment type="subcellular location">
    <subcellularLocation>
        <location evidence="1 8">Cell membrane</location>
        <topology evidence="1 8">Multi-pass membrane protein</topology>
    </subcellularLocation>
</comment>
<keyword evidence="10" id="KW-1185">Reference proteome</keyword>
<name>L2F935_9GAMM</name>
<keyword evidence="4 8" id="KW-1003">Cell membrane</keyword>
<evidence type="ECO:0000256" key="7">
    <source>
        <dbReference type="ARBA" id="ARBA00023136"/>
    </source>
</evidence>
<reference evidence="9 10" key="1">
    <citation type="journal article" date="2013" name="Genome Announc.">
        <title>Genome Sequence of Moraxella macacae 0408225, a Novel Bacterial Species Isolated from a Cynomolgus Macaque with Epistaxis.</title>
        <authorList>
            <person name="Ladner J.T."/>
            <person name="Whitehouse C.A."/>
            <person name="Koroleva G.I."/>
            <person name="Palacios G.F."/>
        </authorList>
    </citation>
    <scope>NUCLEOTIDE SEQUENCE [LARGE SCALE GENOMIC DNA]</scope>
    <source>
        <strain evidence="9 10">0408225</strain>
    </source>
</reference>
<dbReference type="Pfam" id="PF01925">
    <property type="entry name" value="TauE"/>
    <property type="match status" value="1"/>
</dbReference>
<proteinExistence type="inferred from homology"/>
<evidence type="ECO:0000313" key="10">
    <source>
        <dbReference type="Proteomes" id="UP000023795"/>
    </source>
</evidence>
<dbReference type="InterPro" id="IPR002781">
    <property type="entry name" value="TM_pro_TauE-like"/>
</dbReference>
<keyword evidence="6 8" id="KW-1133">Transmembrane helix</keyword>
<dbReference type="RefSeq" id="WP_009767244.1">
    <property type="nucleotide sequence ID" value="NZ_ANIN01000001.1"/>
</dbReference>
<gene>
    <name evidence="9" type="ORF">MOMA_03445</name>
</gene>
<dbReference type="AlphaFoldDB" id="L2F935"/>
<accession>L2F935</accession>
<feature type="transmembrane region" description="Helical" evidence="8">
    <location>
        <begin position="229"/>
        <end position="249"/>
    </location>
</feature>
<dbReference type="OrthoDB" id="554695at2"/>
<dbReference type="PANTHER" id="PTHR30269:SF0">
    <property type="entry name" value="MEMBRANE TRANSPORTER PROTEIN YFCA-RELATED"/>
    <property type="match status" value="1"/>
</dbReference>
<dbReference type="eggNOG" id="COG0730">
    <property type="taxonomic scope" value="Bacteria"/>
</dbReference>
<feature type="transmembrane region" description="Helical" evidence="8">
    <location>
        <begin position="101"/>
        <end position="119"/>
    </location>
</feature>
<protein>
    <recommendedName>
        <fullName evidence="8">Probable membrane transporter protein</fullName>
    </recommendedName>
</protein>
<keyword evidence="5 8" id="KW-0812">Transmembrane</keyword>
<evidence type="ECO:0000313" key="9">
    <source>
        <dbReference type="EMBL" id="ELA09425.1"/>
    </source>
</evidence>
<dbReference type="PANTHER" id="PTHR30269">
    <property type="entry name" value="TRANSMEMBRANE PROTEIN YFCA"/>
    <property type="match status" value="1"/>
</dbReference>
<evidence type="ECO:0000256" key="6">
    <source>
        <dbReference type="ARBA" id="ARBA00022989"/>
    </source>
</evidence>
<evidence type="ECO:0000256" key="2">
    <source>
        <dbReference type="ARBA" id="ARBA00009142"/>
    </source>
</evidence>
<evidence type="ECO:0000256" key="4">
    <source>
        <dbReference type="ARBA" id="ARBA00022475"/>
    </source>
</evidence>
<feature type="transmembrane region" description="Helical" evidence="8">
    <location>
        <begin position="177"/>
        <end position="196"/>
    </location>
</feature>
<feature type="transmembrane region" description="Helical" evidence="8">
    <location>
        <begin position="76"/>
        <end position="94"/>
    </location>
</feature>
<evidence type="ECO:0000256" key="5">
    <source>
        <dbReference type="ARBA" id="ARBA00022692"/>
    </source>
</evidence>
<dbReference type="GO" id="GO:0005886">
    <property type="term" value="C:plasma membrane"/>
    <property type="evidence" value="ECO:0007669"/>
    <property type="project" value="UniProtKB-SubCell"/>
</dbReference>
<dbReference type="STRING" id="1230338.MOMA_03445"/>
<keyword evidence="7 8" id="KW-0472">Membrane</keyword>
<keyword evidence="3" id="KW-0813">Transport</keyword>
<evidence type="ECO:0000256" key="8">
    <source>
        <dbReference type="RuleBase" id="RU363041"/>
    </source>
</evidence>
<dbReference type="Proteomes" id="UP000023795">
    <property type="component" value="Unassembled WGS sequence"/>
</dbReference>
<dbReference type="EMBL" id="ANIN01000001">
    <property type="protein sequence ID" value="ELA09425.1"/>
    <property type="molecule type" value="Genomic_DNA"/>
</dbReference>
<feature type="transmembrane region" description="Helical" evidence="8">
    <location>
        <begin position="139"/>
        <end position="165"/>
    </location>
</feature>
<comment type="similarity">
    <text evidence="2 8">Belongs to the 4-toluene sulfonate uptake permease (TSUP) (TC 2.A.102) family.</text>
</comment>
<sequence>MDLSLDMVAMLVAVATLAGFVDAIAGGGGLLTMPAMLMANIPPLFMLGTNKLQATAGSLSASITMILNKKVHPKEIWQAMVACFIGATLGTIAVQLSQPDLLNDAIPCLIAIIGIYYLFAPNLGKIRTNSRLTLNQWRYGAIPLIGFYDGYLGPGTGMFLGLSGVLGRGYDLIQATAVAKLLNFTSNIASLTFFIIGGKVFWSVGFAMMIGQFFGASLGANLAVKGGAFFIRPTIVLMCFAMLVKYVFFNE</sequence>
<organism evidence="9 10">
    <name type="scientific">Moraxella macacae 0408225</name>
    <dbReference type="NCBI Taxonomy" id="1230338"/>
    <lineage>
        <taxon>Bacteria</taxon>
        <taxon>Pseudomonadati</taxon>
        <taxon>Pseudomonadota</taxon>
        <taxon>Gammaproteobacteria</taxon>
        <taxon>Moraxellales</taxon>
        <taxon>Moraxellaceae</taxon>
        <taxon>Moraxella</taxon>
    </lineage>
</organism>
<feature type="transmembrane region" description="Helical" evidence="8">
    <location>
        <begin position="202"/>
        <end position="222"/>
    </location>
</feature>